<dbReference type="InterPro" id="IPR024172">
    <property type="entry name" value="AadA/Aad9"/>
</dbReference>
<organism evidence="7 8">
    <name type="scientific">Halobacillus faecis</name>
    <dbReference type="NCBI Taxonomy" id="360184"/>
    <lineage>
        <taxon>Bacteria</taxon>
        <taxon>Bacillati</taxon>
        <taxon>Bacillota</taxon>
        <taxon>Bacilli</taxon>
        <taxon>Bacillales</taxon>
        <taxon>Bacillaceae</taxon>
        <taxon>Halobacillus</taxon>
    </lineage>
</organism>
<dbReference type="GO" id="GO:0070566">
    <property type="term" value="F:adenylyltransferase activity"/>
    <property type="evidence" value="ECO:0007669"/>
    <property type="project" value="InterPro"/>
</dbReference>
<evidence type="ECO:0000259" key="5">
    <source>
        <dbReference type="Pfam" id="PF01909"/>
    </source>
</evidence>
<dbReference type="InterPro" id="IPR025184">
    <property type="entry name" value="AadA_C"/>
</dbReference>
<keyword evidence="4 7" id="KW-0548">Nucleotidyltransferase</keyword>
<evidence type="ECO:0000313" key="7">
    <source>
        <dbReference type="EMBL" id="GEN54924.1"/>
    </source>
</evidence>
<dbReference type="GO" id="GO:0046677">
    <property type="term" value="P:response to antibiotic"/>
    <property type="evidence" value="ECO:0007669"/>
    <property type="project" value="UniProtKB-KW"/>
</dbReference>
<accession>A0A511WUT0</accession>
<comment type="caution">
    <text evidence="7">The sequence shown here is derived from an EMBL/GenBank/DDBJ whole genome shotgun (WGS) entry which is preliminary data.</text>
</comment>
<evidence type="ECO:0000256" key="2">
    <source>
        <dbReference type="ARBA" id="ARBA00023251"/>
    </source>
</evidence>
<dbReference type="AlphaFoldDB" id="A0A511WUT0"/>
<keyword evidence="4" id="KW-0067">ATP-binding</keyword>
<comment type="catalytic activity">
    <reaction evidence="3 4">
        <text>spectinomycin + ATP = 9-O-adenylylspectinomycin + diphosphate</text>
        <dbReference type="Rhea" id="RHEA:63228"/>
        <dbReference type="ChEBI" id="CHEBI:30616"/>
        <dbReference type="ChEBI" id="CHEBI:33019"/>
        <dbReference type="ChEBI" id="CHEBI:146260"/>
        <dbReference type="ChEBI" id="CHEBI:146261"/>
    </reaction>
</comment>
<dbReference type="EMBL" id="BJYD01000028">
    <property type="protein sequence ID" value="GEN54924.1"/>
    <property type="molecule type" value="Genomic_DNA"/>
</dbReference>
<dbReference type="Gene3D" id="3.30.460.10">
    <property type="entry name" value="Beta Polymerase, domain 2"/>
    <property type="match status" value="1"/>
</dbReference>
<dbReference type="InterPro" id="IPR043519">
    <property type="entry name" value="NT_sf"/>
</dbReference>
<reference evidence="7 8" key="1">
    <citation type="submission" date="2019-07" db="EMBL/GenBank/DDBJ databases">
        <title>Whole genome shotgun sequence of Halobacillus faecis NBRC 103569.</title>
        <authorList>
            <person name="Hosoyama A."/>
            <person name="Uohara A."/>
            <person name="Ohji S."/>
            <person name="Ichikawa N."/>
        </authorList>
    </citation>
    <scope>NUCLEOTIDE SEQUENCE [LARGE SCALE GENOMIC DNA]</scope>
    <source>
        <strain evidence="7 8">NBRC 103569</strain>
    </source>
</reference>
<evidence type="ECO:0000313" key="8">
    <source>
        <dbReference type="Proteomes" id="UP000321886"/>
    </source>
</evidence>
<proteinExistence type="predicted"/>
<dbReference type="SUPFAM" id="SSF81301">
    <property type="entry name" value="Nucleotidyltransferase"/>
    <property type="match status" value="1"/>
</dbReference>
<protein>
    <recommendedName>
        <fullName evidence="4">Spectinomycin 9-adenylyltransferase</fullName>
    </recommendedName>
</protein>
<dbReference type="Pfam" id="PF01909">
    <property type="entry name" value="NTP_transf_2"/>
    <property type="match status" value="1"/>
</dbReference>
<dbReference type="Proteomes" id="UP000321886">
    <property type="component" value="Unassembled WGS sequence"/>
</dbReference>
<name>A0A511WUT0_9BACI</name>
<feature type="domain" description="Adenylyltransferase AadA C-terminal" evidence="6">
    <location>
        <begin position="144"/>
        <end position="223"/>
    </location>
</feature>
<evidence type="ECO:0000259" key="6">
    <source>
        <dbReference type="Pfam" id="PF13427"/>
    </source>
</evidence>
<evidence type="ECO:0000256" key="4">
    <source>
        <dbReference type="PIRNR" id="PIRNR000819"/>
    </source>
</evidence>
<dbReference type="PIRSF" id="PIRSF000819">
    <property type="entry name" value="Streptomycin_3-adenylyltransf"/>
    <property type="match status" value="1"/>
</dbReference>
<dbReference type="GO" id="GO:0005524">
    <property type="term" value="F:ATP binding"/>
    <property type="evidence" value="ECO:0007669"/>
    <property type="project" value="UniProtKB-KW"/>
</dbReference>
<keyword evidence="1 4" id="KW-0808">Transferase</keyword>
<dbReference type="InterPro" id="IPR002934">
    <property type="entry name" value="Polymerase_NTP_transf_dom"/>
</dbReference>
<dbReference type="Pfam" id="PF13427">
    <property type="entry name" value="AadA_C"/>
    <property type="match status" value="1"/>
</dbReference>
<keyword evidence="8" id="KW-1185">Reference proteome</keyword>
<keyword evidence="4" id="KW-0547">Nucleotide-binding</keyword>
<evidence type="ECO:0000256" key="1">
    <source>
        <dbReference type="ARBA" id="ARBA00022679"/>
    </source>
</evidence>
<dbReference type="CDD" id="cd05403">
    <property type="entry name" value="NT_KNTase_like"/>
    <property type="match status" value="1"/>
</dbReference>
<dbReference type="RefSeq" id="WP_146818007.1">
    <property type="nucleotide sequence ID" value="NZ_BJYD01000028.1"/>
</dbReference>
<keyword evidence="2 4" id="KW-0046">Antibiotic resistance</keyword>
<feature type="domain" description="Polymerase nucleotidyl transferase" evidence="5">
    <location>
        <begin position="21"/>
        <end position="57"/>
    </location>
</feature>
<sequence>MIDSFLVECTEKFHEIIGENLVGVYLHGSLVLGGFIPERSDVDLIVVTEHPMSKEDAEQVTGFLLEKSGSPFPIEISFMNQHQLNHWQHPSPYDYHYSEAWRERFLNGGVTYSNHHEKTDPDLAAHVTILSHKGCVLFGRPITEVFPSIPEKDYLDSILNDYEDCLDEVLDDPVYAVLNILRVYLYLEEGKIYSKDEAGRRAMRSSFSSTIEKVLKRRRGEEAPLSEEELLLFQEYYREEIKRFLYVKHGVHNVQ</sequence>
<evidence type="ECO:0000256" key="3">
    <source>
        <dbReference type="ARBA" id="ARBA00047831"/>
    </source>
</evidence>
<dbReference type="OrthoDB" id="5643411at2"/>
<gene>
    <name evidence="7" type="ORF">HFA01_31860</name>
</gene>